<evidence type="ECO:0000313" key="10">
    <source>
        <dbReference type="Proteomes" id="UP000242638"/>
    </source>
</evidence>
<protein>
    <recommendedName>
        <fullName evidence="3">Proteasome subunit alpha type-6</fullName>
    </recommendedName>
</protein>
<evidence type="ECO:0000256" key="5">
    <source>
        <dbReference type="ARBA" id="ARBA00022942"/>
    </source>
</evidence>
<keyword evidence="10" id="KW-1185">Reference proteome</keyword>
<dbReference type="Pfam" id="PF00227">
    <property type="entry name" value="Proteasome"/>
    <property type="match status" value="1"/>
</dbReference>
<dbReference type="GO" id="GO:0019773">
    <property type="term" value="C:proteasome core complex, alpha-subunit complex"/>
    <property type="evidence" value="ECO:0007669"/>
    <property type="project" value="UniProtKB-UniRule"/>
</dbReference>
<dbReference type="Gene3D" id="3.60.20.10">
    <property type="entry name" value="Glutamine Phosphoribosylpyrophosphate, subunit 1, domain 1"/>
    <property type="match status" value="1"/>
</dbReference>
<dbReference type="InterPro" id="IPR034642">
    <property type="entry name" value="Proteasome_subunit_alpha6"/>
</dbReference>
<dbReference type="Proteomes" id="UP000242638">
    <property type="component" value="Unassembled WGS sequence"/>
</dbReference>
<dbReference type="Bgee" id="ENSPREG00000008188">
    <property type="expression patterns" value="Expressed in caudal fin and 1 other cell type or tissue"/>
</dbReference>
<evidence type="ECO:0000313" key="9">
    <source>
        <dbReference type="Ensembl" id="ENSPREP00000012060.1"/>
    </source>
</evidence>
<dbReference type="GO" id="GO:0005634">
    <property type="term" value="C:nucleus"/>
    <property type="evidence" value="ECO:0007669"/>
    <property type="project" value="UniProtKB-SubCell"/>
</dbReference>
<evidence type="ECO:0000256" key="2">
    <source>
        <dbReference type="ARBA" id="ARBA00004496"/>
    </source>
</evidence>
<accession>A0A3P9NR55</accession>
<name>A0A3P9NR55_POERE</name>
<proteinExistence type="inferred from homology"/>
<comment type="similarity">
    <text evidence="7">Belongs to the peptidase T1A family.</text>
</comment>
<dbReference type="InterPro" id="IPR050115">
    <property type="entry name" value="Proteasome_alpha"/>
</dbReference>
<dbReference type="PROSITE" id="PS51475">
    <property type="entry name" value="PROTEASOME_ALPHA_2"/>
    <property type="match status" value="1"/>
</dbReference>
<evidence type="ECO:0000259" key="8">
    <source>
        <dbReference type="Pfam" id="PF10584"/>
    </source>
</evidence>
<reference evidence="10" key="1">
    <citation type="submission" date="2013-11" db="EMBL/GenBank/DDBJ databases">
        <title>The genomic landscape of the Guanapo guppy.</title>
        <authorList>
            <person name="Kuenstner A."/>
            <person name="Dreyer C."/>
        </authorList>
    </citation>
    <scope>NUCLEOTIDE SEQUENCE</scope>
    <source>
        <strain evidence="10">Guanapo</strain>
    </source>
</reference>
<evidence type="ECO:0000256" key="7">
    <source>
        <dbReference type="PROSITE-ProRule" id="PRU00808"/>
    </source>
</evidence>
<dbReference type="GO" id="GO:0006511">
    <property type="term" value="P:ubiquitin-dependent protein catabolic process"/>
    <property type="evidence" value="ECO:0007669"/>
    <property type="project" value="InterPro"/>
</dbReference>
<reference evidence="9" key="2">
    <citation type="submission" date="2025-08" db="UniProtKB">
        <authorList>
            <consortium name="Ensembl"/>
        </authorList>
    </citation>
    <scope>IDENTIFICATION</scope>
    <source>
        <strain evidence="9">Guanapo</strain>
    </source>
</reference>
<evidence type="ECO:0000256" key="6">
    <source>
        <dbReference type="ARBA" id="ARBA00023242"/>
    </source>
</evidence>
<dbReference type="Pfam" id="PF10584">
    <property type="entry name" value="Proteasome_A_N"/>
    <property type="match status" value="1"/>
</dbReference>
<feature type="domain" description="Proteasome alpha-type subunits" evidence="8">
    <location>
        <begin position="9"/>
        <end position="25"/>
    </location>
</feature>
<evidence type="ECO:0000256" key="3">
    <source>
        <dbReference type="ARBA" id="ARBA00021332"/>
    </source>
</evidence>
<dbReference type="InterPro" id="IPR001353">
    <property type="entry name" value="Proteasome_sua/b"/>
</dbReference>
<keyword evidence="5 7" id="KW-0647">Proteasome</keyword>
<dbReference type="AlphaFoldDB" id="A0A3P9NR55"/>
<dbReference type="SUPFAM" id="SSF56235">
    <property type="entry name" value="N-terminal nucleophile aminohydrolases (Ntn hydrolases)"/>
    <property type="match status" value="1"/>
</dbReference>
<dbReference type="Ensembl" id="ENSPRET00000012193.1">
    <property type="protein sequence ID" value="ENSPREP00000012060.1"/>
    <property type="gene ID" value="ENSPREG00000008188.1"/>
</dbReference>
<dbReference type="CDD" id="cd03754">
    <property type="entry name" value="proteasome_alpha_type_6"/>
    <property type="match status" value="1"/>
</dbReference>
<evidence type="ECO:0000256" key="4">
    <source>
        <dbReference type="ARBA" id="ARBA00022490"/>
    </source>
</evidence>
<keyword evidence="6" id="KW-0539">Nucleus</keyword>
<dbReference type="STRING" id="8081.ENSPREP00000012060"/>
<keyword evidence="4" id="KW-0963">Cytoplasm</keyword>
<dbReference type="InterPro" id="IPR000426">
    <property type="entry name" value="Proteasome_asu_N"/>
</dbReference>
<reference evidence="9" key="3">
    <citation type="submission" date="2025-09" db="UniProtKB">
        <authorList>
            <consortium name="Ensembl"/>
        </authorList>
    </citation>
    <scope>IDENTIFICATION</scope>
    <source>
        <strain evidence="9">Guanapo</strain>
    </source>
</reference>
<dbReference type="GO" id="GO:0005737">
    <property type="term" value="C:cytoplasm"/>
    <property type="evidence" value="ECO:0007669"/>
    <property type="project" value="UniProtKB-SubCell"/>
</dbReference>
<evidence type="ECO:0000256" key="1">
    <source>
        <dbReference type="ARBA" id="ARBA00004123"/>
    </source>
</evidence>
<dbReference type="OMA" id="EIGCIMT"/>
<dbReference type="InterPro" id="IPR023332">
    <property type="entry name" value="Proteasome_alpha-type"/>
</dbReference>
<sequence>MSRGSNAGFDRHITIFSPEGRLYQVGKDLFLVLQPTLTHLCMIAVCQWDTAAAALRNKVPDKLLDSSTVTNMFHLTPRIGCVMTGHNADSRSQVHRARVEAGEWKYKFGYDITADVLCRRLADISQVYTQNAEMRPLGCMILVAMDPQHGPVLYKCDPAGYYCGFRATAVGAKQTEANSYLEKKLKKKPELSHDRAVQMAISCLASVLSMDFKATELEIGVVTKDKPKFRTLSEAEIEAHLVAIAERE</sequence>
<comment type="subcellular location">
    <subcellularLocation>
        <location evidence="2">Cytoplasm</location>
    </subcellularLocation>
    <subcellularLocation>
        <location evidence="1">Nucleus</location>
    </subcellularLocation>
</comment>
<dbReference type="GeneTree" id="ENSGT00550000074807"/>
<dbReference type="PANTHER" id="PTHR11599">
    <property type="entry name" value="PROTEASOME SUBUNIT ALPHA/BETA"/>
    <property type="match status" value="1"/>
</dbReference>
<dbReference type="InterPro" id="IPR029055">
    <property type="entry name" value="Ntn_hydrolases_N"/>
</dbReference>
<organism evidence="9 10">
    <name type="scientific">Poecilia reticulata</name>
    <name type="common">Guppy</name>
    <name type="synonym">Acanthophacelus reticulatus</name>
    <dbReference type="NCBI Taxonomy" id="8081"/>
    <lineage>
        <taxon>Eukaryota</taxon>
        <taxon>Metazoa</taxon>
        <taxon>Chordata</taxon>
        <taxon>Craniata</taxon>
        <taxon>Vertebrata</taxon>
        <taxon>Euteleostomi</taxon>
        <taxon>Actinopterygii</taxon>
        <taxon>Neopterygii</taxon>
        <taxon>Teleostei</taxon>
        <taxon>Neoteleostei</taxon>
        <taxon>Acanthomorphata</taxon>
        <taxon>Ovalentaria</taxon>
        <taxon>Atherinomorphae</taxon>
        <taxon>Cyprinodontiformes</taxon>
        <taxon>Poeciliidae</taxon>
        <taxon>Poeciliinae</taxon>
        <taxon>Poecilia</taxon>
    </lineage>
</organism>